<dbReference type="InterPro" id="IPR005794">
    <property type="entry name" value="Fmt"/>
</dbReference>
<dbReference type="EMBL" id="JANKAS010000002">
    <property type="protein sequence ID" value="MCR1898172.1"/>
    <property type="molecule type" value="Genomic_DNA"/>
</dbReference>
<dbReference type="AlphaFoldDB" id="A0AAE3KZE4"/>
<comment type="similarity">
    <text evidence="1 5">Belongs to the Fmt family.</text>
</comment>
<dbReference type="NCBIfam" id="TIGR00460">
    <property type="entry name" value="fmt"/>
    <property type="match status" value="1"/>
</dbReference>
<gene>
    <name evidence="5 8" type="primary">fmt</name>
    <name evidence="8" type="ORF">NSA47_04110</name>
</gene>
<evidence type="ECO:0000256" key="5">
    <source>
        <dbReference type="HAMAP-Rule" id="MF_00182"/>
    </source>
</evidence>
<dbReference type="PROSITE" id="PS00373">
    <property type="entry name" value="GART"/>
    <property type="match status" value="1"/>
</dbReference>
<comment type="function">
    <text evidence="5">Attaches a formyl group to the free amino group of methionyl-tRNA(fMet). The formyl group appears to play a dual role in the initiator identity of N-formylmethionyl-tRNA by promoting its recognition by IF2 and preventing the misappropriation of this tRNA by the elongation apparatus.</text>
</comment>
<evidence type="ECO:0000313" key="9">
    <source>
        <dbReference type="Proteomes" id="UP001205748"/>
    </source>
</evidence>
<dbReference type="EC" id="2.1.2.9" evidence="2 5"/>
<dbReference type="Pfam" id="PF00551">
    <property type="entry name" value="Formyl_trans_N"/>
    <property type="match status" value="1"/>
</dbReference>
<evidence type="ECO:0000259" key="7">
    <source>
        <dbReference type="Pfam" id="PF02911"/>
    </source>
</evidence>
<evidence type="ECO:0000256" key="2">
    <source>
        <dbReference type="ARBA" id="ARBA00012261"/>
    </source>
</evidence>
<dbReference type="SUPFAM" id="SSF50486">
    <property type="entry name" value="FMT C-terminal domain-like"/>
    <property type="match status" value="1"/>
</dbReference>
<keyword evidence="4 5" id="KW-0648">Protein biosynthesis</keyword>
<dbReference type="InterPro" id="IPR044135">
    <property type="entry name" value="Met-tRNA-FMT_C"/>
</dbReference>
<dbReference type="InterPro" id="IPR001555">
    <property type="entry name" value="GART_AS"/>
</dbReference>
<dbReference type="RefSeq" id="WP_257529629.1">
    <property type="nucleotide sequence ID" value="NZ_JANKAS010000002.1"/>
</dbReference>
<dbReference type="InterPro" id="IPR036477">
    <property type="entry name" value="Formyl_transf_N_sf"/>
</dbReference>
<dbReference type="InterPro" id="IPR041711">
    <property type="entry name" value="Met-tRNA-FMT_N"/>
</dbReference>
<feature type="domain" description="Formyl transferase N-terminal" evidence="6">
    <location>
        <begin position="1"/>
        <end position="179"/>
    </location>
</feature>
<protein>
    <recommendedName>
        <fullName evidence="2 5">Methionyl-tRNA formyltransferase</fullName>
        <ecNumber evidence="2 5">2.1.2.9</ecNumber>
    </recommendedName>
</protein>
<dbReference type="InterPro" id="IPR011034">
    <property type="entry name" value="Formyl_transferase-like_C_sf"/>
</dbReference>
<dbReference type="CDD" id="cd08646">
    <property type="entry name" value="FMT_core_Met-tRNA-FMT_N"/>
    <property type="match status" value="1"/>
</dbReference>
<dbReference type="FunFam" id="3.40.50.12230:FF:000001">
    <property type="entry name" value="Methionyl-tRNA formyltransferase"/>
    <property type="match status" value="1"/>
</dbReference>
<dbReference type="Pfam" id="PF02911">
    <property type="entry name" value="Formyl_trans_C"/>
    <property type="match status" value="1"/>
</dbReference>
<evidence type="ECO:0000313" key="8">
    <source>
        <dbReference type="EMBL" id="MCR1898172.1"/>
    </source>
</evidence>
<evidence type="ECO:0000259" key="6">
    <source>
        <dbReference type="Pfam" id="PF00551"/>
    </source>
</evidence>
<dbReference type="Proteomes" id="UP001205748">
    <property type="component" value="Unassembled WGS sequence"/>
</dbReference>
<dbReference type="HAMAP" id="MF_00182">
    <property type="entry name" value="Formyl_trans"/>
    <property type="match status" value="1"/>
</dbReference>
<feature type="binding site" evidence="5">
    <location>
        <begin position="109"/>
        <end position="112"/>
    </location>
    <ligand>
        <name>(6S)-5,6,7,8-tetrahydrofolate</name>
        <dbReference type="ChEBI" id="CHEBI:57453"/>
    </ligand>
</feature>
<evidence type="ECO:0000256" key="4">
    <source>
        <dbReference type="ARBA" id="ARBA00022917"/>
    </source>
</evidence>
<comment type="catalytic activity">
    <reaction evidence="5">
        <text>L-methionyl-tRNA(fMet) + (6R)-10-formyltetrahydrofolate = N-formyl-L-methionyl-tRNA(fMet) + (6S)-5,6,7,8-tetrahydrofolate + H(+)</text>
        <dbReference type="Rhea" id="RHEA:24380"/>
        <dbReference type="Rhea" id="RHEA-COMP:9952"/>
        <dbReference type="Rhea" id="RHEA-COMP:9953"/>
        <dbReference type="ChEBI" id="CHEBI:15378"/>
        <dbReference type="ChEBI" id="CHEBI:57453"/>
        <dbReference type="ChEBI" id="CHEBI:78530"/>
        <dbReference type="ChEBI" id="CHEBI:78844"/>
        <dbReference type="ChEBI" id="CHEBI:195366"/>
        <dbReference type="EC" id="2.1.2.9"/>
    </reaction>
</comment>
<name>A0AAE3KZE4_9FIRM</name>
<dbReference type="Gene3D" id="3.40.50.12230">
    <property type="match status" value="1"/>
</dbReference>
<dbReference type="GO" id="GO:0005829">
    <property type="term" value="C:cytosol"/>
    <property type="evidence" value="ECO:0007669"/>
    <property type="project" value="TreeGrafter"/>
</dbReference>
<dbReference type="InterPro" id="IPR005793">
    <property type="entry name" value="Formyl_trans_C"/>
</dbReference>
<accession>A0AAE3KZE4</accession>
<sequence>MNIVFMGTPDFAVPSLSALIKSKHKILSVITQPDRPSGRGKKLKMPPVKEVALEHNIQVLQPKKIREESFISSLKALKPDIIVVIAYGQILPKEILTIPEKGCVNVHASLLPAYRGAAPIHWAIIKGEKKTGITTMYMDEGLDTGDMILKDEVEIKEDMTAGELHDVLANLGAKTLLNTLDNIENDKIISIPQDHTMHTYAPMLDKNVGKIDWSQSADHIFNLIRGTNPWPGAFTELLGKKMKVWKAGIFDDYKDVSGKPGEILQHIPHVGWIVKTGDGCIVISQIQMPNGKRMSVDAFVLGNQIQKGTILGQGRCE</sequence>
<organism evidence="8 9">
    <name type="scientific">Irregularibacter muris</name>
    <dbReference type="NCBI Taxonomy" id="1796619"/>
    <lineage>
        <taxon>Bacteria</taxon>
        <taxon>Bacillati</taxon>
        <taxon>Bacillota</taxon>
        <taxon>Clostridia</taxon>
        <taxon>Eubacteriales</taxon>
        <taxon>Eubacteriaceae</taxon>
        <taxon>Irregularibacter</taxon>
    </lineage>
</organism>
<feature type="domain" description="Formyl transferase C-terminal" evidence="7">
    <location>
        <begin position="204"/>
        <end position="302"/>
    </location>
</feature>
<keyword evidence="3 5" id="KW-0808">Transferase</keyword>
<comment type="caution">
    <text evidence="8">The sequence shown here is derived from an EMBL/GenBank/DDBJ whole genome shotgun (WGS) entry which is preliminary data.</text>
</comment>
<dbReference type="SUPFAM" id="SSF53328">
    <property type="entry name" value="Formyltransferase"/>
    <property type="match status" value="1"/>
</dbReference>
<evidence type="ECO:0000256" key="3">
    <source>
        <dbReference type="ARBA" id="ARBA00022679"/>
    </source>
</evidence>
<reference evidence="8" key="1">
    <citation type="submission" date="2022-07" db="EMBL/GenBank/DDBJ databases">
        <title>Enhanced cultured diversity of the mouse gut microbiota enables custom-made synthetic communities.</title>
        <authorList>
            <person name="Afrizal A."/>
        </authorList>
    </citation>
    <scope>NUCLEOTIDE SEQUENCE</scope>
    <source>
        <strain evidence="8">DSM 28593</strain>
    </source>
</reference>
<keyword evidence="9" id="KW-1185">Reference proteome</keyword>
<evidence type="ECO:0000256" key="1">
    <source>
        <dbReference type="ARBA" id="ARBA00010699"/>
    </source>
</evidence>
<dbReference type="CDD" id="cd08704">
    <property type="entry name" value="Met_tRNA_FMT_C"/>
    <property type="match status" value="1"/>
</dbReference>
<dbReference type="PANTHER" id="PTHR11138">
    <property type="entry name" value="METHIONYL-TRNA FORMYLTRANSFERASE"/>
    <property type="match status" value="1"/>
</dbReference>
<dbReference type="GO" id="GO:0004479">
    <property type="term" value="F:methionyl-tRNA formyltransferase activity"/>
    <property type="evidence" value="ECO:0007669"/>
    <property type="project" value="UniProtKB-UniRule"/>
</dbReference>
<dbReference type="PANTHER" id="PTHR11138:SF5">
    <property type="entry name" value="METHIONYL-TRNA FORMYLTRANSFERASE, MITOCHONDRIAL"/>
    <property type="match status" value="1"/>
</dbReference>
<dbReference type="InterPro" id="IPR002376">
    <property type="entry name" value="Formyl_transf_N"/>
</dbReference>
<proteinExistence type="inferred from homology"/>